<comment type="caution">
    <text evidence="2">The sequence shown here is derived from an EMBL/GenBank/DDBJ whole genome shotgun (WGS) entry which is preliminary data.</text>
</comment>
<feature type="transmembrane region" description="Helical" evidence="1">
    <location>
        <begin position="121"/>
        <end position="143"/>
    </location>
</feature>
<name>A0A1F6TKL8_9PROT</name>
<feature type="transmembrane region" description="Helical" evidence="1">
    <location>
        <begin position="79"/>
        <end position="101"/>
    </location>
</feature>
<dbReference type="Gene3D" id="1.25.10.10">
    <property type="entry name" value="Leucine-rich Repeat Variant"/>
    <property type="match status" value="2"/>
</dbReference>
<dbReference type="STRING" id="1817760.A2151_00490"/>
<keyword evidence="1" id="KW-0472">Membrane</keyword>
<sequence length="347" mass="37245">MIEWGVVVLWGLIACLFVLYLLSVAAGYRHLRALLQRGVDHNPASYAIVASAIFNTVLLVATVYGALTGPMRTLIFIELAVVAAVAMLVLAWALAVVAFFVVARARLYAWIDNTGLRTPLVVTAGLVLVAAFLAGMFWGYPAYLAMKAGSRSASAEALVDIAHSRWGVRDEDVAKAVAGNASAPRELLDELSRHPSERVRSHVAVNPMTSVEAIERLSRDTSAHVRAAAVRNSRFPVERLAEFGKDLPDAVAAHAGAPPGLLGEIYRRARPDDRRVLYRLANNPRTPAAILTELATNPDSSVRGAIVRNASTSDGTLLLLARDGDSLVASQAAQELRRRGLGAKKTD</sequence>
<dbReference type="Proteomes" id="UP000178885">
    <property type="component" value="Unassembled WGS sequence"/>
</dbReference>
<keyword evidence="1" id="KW-0812">Transmembrane</keyword>
<evidence type="ECO:0000256" key="1">
    <source>
        <dbReference type="SAM" id="Phobius"/>
    </source>
</evidence>
<dbReference type="SUPFAM" id="SSF48371">
    <property type="entry name" value="ARM repeat"/>
    <property type="match status" value="2"/>
</dbReference>
<dbReference type="EMBL" id="MFSU01000098">
    <property type="protein sequence ID" value="OGI45674.1"/>
    <property type="molecule type" value="Genomic_DNA"/>
</dbReference>
<evidence type="ECO:0000313" key="3">
    <source>
        <dbReference type="Proteomes" id="UP000178885"/>
    </source>
</evidence>
<proteinExistence type="predicted"/>
<keyword evidence="1" id="KW-1133">Transmembrane helix</keyword>
<organism evidence="2 3">
    <name type="scientific">Candidatus Muproteobacteria bacterium RBG_16_65_34</name>
    <dbReference type="NCBI Taxonomy" id="1817760"/>
    <lineage>
        <taxon>Bacteria</taxon>
        <taxon>Pseudomonadati</taxon>
        <taxon>Pseudomonadota</taxon>
        <taxon>Candidatus Muproteobacteria</taxon>
    </lineage>
</organism>
<protein>
    <submittedName>
        <fullName evidence="2">Uncharacterized protein</fullName>
    </submittedName>
</protein>
<dbReference type="InterPro" id="IPR011989">
    <property type="entry name" value="ARM-like"/>
</dbReference>
<reference evidence="2 3" key="1">
    <citation type="journal article" date="2016" name="Nat. Commun.">
        <title>Thousands of microbial genomes shed light on interconnected biogeochemical processes in an aquifer system.</title>
        <authorList>
            <person name="Anantharaman K."/>
            <person name="Brown C.T."/>
            <person name="Hug L.A."/>
            <person name="Sharon I."/>
            <person name="Castelle C.J."/>
            <person name="Probst A.J."/>
            <person name="Thomas B.C."/>
            <person name="Singh A."/>
            <person name="Wilkins M.J."/>
            <person name="Karaoz U."/>
            <person name="Brodie E.L."/>
            <person name="Williams K.H."/>
            <person name="Hubbard S.S."/>
            <person name="Banfield J.F."/>
        </authorList>
    </citation>
    <scope>NUCLEOTIDE SEQUENCE [LARGE SCALE GENOMIC DNA]</scope>
</reference>
<evidence type="ECO:0000313" key="2">
    <source>
        <dbReference type="EMBL" id="OGI45674.1"/>
    </source>
</evidence>
<dbReference type="AlphaFoldDB" id="A0A1F6TKL8"/>
<dbReference type="InterPro" id="IPR016024">
    <property type="entry name" value="ARM-type_fold"/>
</dbReference>
<gene>
    <name evidence="2" type="ORF">A2151_00490</name>
</gene>
<feature type="transmembrane region" description="Helical" evidence="1">
    <location>
        <begin position="7"/>
        <end position="26"/>
    </location>
</feature>
<accession>A0A1F6TKL8</accession>
<feature type="transmembrane region" description="Helical" evidence="1">
    <location>
        <begin position="46"/>
        <end position="67"/>
    </location>
</feature>